<evidence type="ECO:0000313" key="4">
    <source>
        <dbReference type="Proteomes" id="UP000649289"/>
    </source>
</evidence>
<dbReference type="CDD" id="cd00829">
    <property type="entry name" value="SCP-x_thiolase"/>
    <property type="match status" value="1"/>
</dbReference>
<evidence type="ECO:0000313" key="3">
    <source>
        <dbReference type="EMBL" id="MBD3915633.1"/>
    </source>
</evidence>
<reference evidence="3 4" key="1">
    <citation type="submission" date="2020-09" db="EMBL/GenBank/DDBJ databases">
        <title>novel species in genus Nocardioides.</title>
        <authorList>
            <person name="Zhang G."/>
        </authorList>
    </citation>
    <scope>NUCLEOTIDE SEQUENCE [LARGE SCALE GENOMIC DNA]</scope>
    <source>
        <strain evidence="3 4">19197</strain>
    </source>
</reference>
<proteinExistence type="predicted"/>
<dbReference type="PIRSF" id="PIRSF000429">
    <property type="entry name" value="Ac-CoA_Ac_transf"/>
    <property type="match status" value="1"/>
</dbReference>
<dbReference type="Pfam" id="PF00108">
    <property type="entry name" value="Thiolase_N"/>
    <property type="match status" value="1"/>
</dbReference>
<dbReference type="InterPro" id="IPR020616">
    <property type="entry name" value="Thiolase_N"/>
</dbReference>
<dbReference type="Gene3D" id="3.40.47.10">
    <property type="match status" value="1"/>
</dbReference>
<name>A0ABR8MI76_9ACTN</name>
<dbReference type="RefSeq" id="WP_191199959.1">
    <property type="nucleotide sequence ID" value="NZ_BAAAPA010000007.1"/>
</dbReference>
<dbReference type="EMBL" id="JACXYY010000005">
    <property type="protein sequence ID" value="MBD3915633.1"/>
    <property type="molecule type" value="Genomic_DNA"/>
</dbReference>
<dbReference type="Proteomes" id="UP000649289">
    <property type="component" value="Unassembled WGS sequence"/>
</dbReference>
<comment type="caution">
    <text evidence="3">The sequence shown here is derived from an EMBL/GenBank/DDBJ whole genome shotgun (WGS) entry which is preliminary data.</text>
</comment>
<feature type="domain" description="Thiolase C-terminal" evidence="2">
    <location>
        <begin position="269"/>
        <end position="400"/>
    </location>
</feature>
<sequence length="402" mass="41671">MSTQQTSGPSGPAVISGVGMSPFGKFLDTSMKDLGRVAVEAALADAGIVVGDVQAMVFSNALAGLITGQECIRGEVVGYPLGLAGIPIHNVENACASGGNALHLAWMMVSSGMYDTVLALGVEKANHVDRARTFAAYGAGMDVEQGFSTGDGAGQERSPFVDRQARLASTLFDDRGVTMEGLARVTSRSLQAAVHNPYAHRRFGGTPQDVLDARVVVEPLTVLMSSPVSDGAAAVVVTSRPEALAARRSVDILASRMATRPPQDQPDARNAVEASAHAAYEQAGLGPEDMDLAEVHDASVAYELMAWTDTGLCAPGEEQRWAMEGVTEAGGPMPVNRSGGLVGRGHALGASGLAQVHDVVGQLRGEAGELQLDDPRLGLVQIGGGVVDWLTAASSVHILGRR</sequence>
<protein>
    <submittedName>
        <fullName evidence="3">Thiolase family protein</fullName>
    </submittedName>
</protein>
<dbReference type="PANTHER" id="PTHR42870:SF1">
    <property type="entry name" value="NON-SPECIFIC LIPID-TRANSFER PROTEIN-LIKE 2"/>
    <property type="match status" value="1"/>
</dbReference>
<dbReference type="Pfam" id="PF22691">
    <property type="entry name" value="Thiolase_C_1"/>
    <property type="match status" value="1"/>
</dbReference>
<dbReference type="InterPro" id="IPR016039">
    <property type="entry name" value="Thiolase-like"/>
</dbReference>
<evidence type="ECO:0000259" key="2">
    <source>
        <dbReference type="Pfam" id="PF22691"/>
    </source>
</evidence>
<organism evidence="3 4">
    <name type="scientific">Nocardioides hwasunensis</name>
    <dbReference type="NCBI Taxonomy" id="397258"/>
    <lineage>
        <taxon>Bacteria</taxon>
        <taxon>Bacillati</taxon>
        <taxon>Actinomycetota</taxon>
        <taxon>Actinomycetes</taxon>
        <taxon>Propionibacteriales</taxon>
        <taxon>Nocardioidaceae</taxon>
        <taxon>Nocardioides</taxon>
    </lineage>
</organism>
<keyword evidence="4" id="KW-1185">Reference proteome</keyword>
<dbReference type="SUPFAM" id="SSF53901">
    <property type="entry name" value="Thiolase-like"/>
    <property type="match status" value="2"/>
</dbReference>
<dbReference type="PANTHER" id="PTHR42870">
    <property type="entry name" value="ACETYL-COA C-ACETYLTRANSFERASE"/>
    <property type="match status" value="1"/>
</dbReference>
<dbReference type="InterPro" id="IPR002155">
    <property type="entry name" value="Thiolase"/>
</dbReference>
<dbReference type="InterPro" id="IPR055140">
    <property type="entry name" value="Thiolase_C_2"/>
</dbReference>
<feature type="domain" description="Thiolase N-terminal" evidence="1">
    <location>
        <begin position="14"/>
        <end position="134"/>
    </location>
</feature>
<gene>
    <name evidence="3" type="ORF">IEZ25_13500</name>
</gene>
<evidence type="ECO:0000259" key="1">
    <source>
        <dbReference type="Pfam" id="PF00108"/>
    </source>
</evidence>
<accession>A0ABR8MI76</accession>